<reference evidence="1 2" key="1">
    <citation type="journal article" date="2019" name="Nat. Med.">
        <title>A library of human gut bacterial isolates paired with longitudinal multiomics data enables mechanistic microbiome research.</title>
        <authorList>
            <person name="Poyet M."/>
            <person name="Groussin M."/>
            <person name="Gibbons S.M."/>
            <person name="Avila-Pacheco J."/>
            <person name="Jiang X."/>
            <person name="Kearney S.M."/>
            <person name="Perrotta A.R."/>
            <person name="Berdy B."/>
            <person name="Zhao S."/>
            <person name="Lieberman T.D."/>
            <person name="Swanson P.K."/>
            <person name="Smith M."/>
            <person name="Roesemann S."/>
            <person name="Alexander J.E."/>
            <person name="Rich S.A."/>
            <person name="Livny J."/>
            <person name="Vlamakis H."/>
            <person name="Clish C."/>
            <person name="Bullock K."/>
            <person name="Deik A."/>
            <person name="Scott J."/>
            <person name="Pierce K.A."/>
            <person name="Xavier R.J."/>
            <person name="Alm E.J."/>
        </authorList>
    </citation>
    <scope>NUCLEOTIDE SEQUENCE [LARGE SCALE GENOMIC DNA]</scope>
    <source>
        <strain evidence="1 2">BIOML-A2</strain>
    </source>
</reference>
<dbReference type="AlphaFoldDB" id="A0A6I2R458"/>
<protein>
    <submittedName>
        <fullName evidence="1">Uncharacterized protein</fullName>
    </submittedName>
</protein>
<dbReference type="EMBL" id="WKPR01000009">
    <property type="protein sequence ID" value="MSB19956.1"/>
    <property type="molecule type" value="Genomic_DNA"/>
</dbReference>
<evidence type="ECO:0000313" key="2">
    <source>
        <dbReference type="Proteomes" id="UP000434475"/>
    </source>
</evidence>
<sequence>MATRVVEKAFSIITPEDHNALHGIYRHRCLNDRQLAEYFYKDLDDGKNDYTLMRINELVENWLIDAHEYKPGIWVYFLTKRGVQYVRETSGRIMYSFKERSGKKQYEASAGSLWMKDQILDHQCRLNDLALEILRTCSLDSACYKDNLFATNFCYAQPDGVLELPDFHIFLEMDMGNEESKILREKWTHYRNYFLSRDYQLYRKKRIVVLFATENVKKLAARRKIVIRSLAETSMDLLGPMFECYIGNNEEMIKVARELISGQSWHEATFLAQLRQAGVAVVNRPPEFVQAGERLCRLPDKQCILAINGYKRPVALLKRIAYWEQYTARLDRTPYVNMRMLVLAPSENEICRDLFHSGLARCLNTNILFVTLNRLQEKPLHEAVFVFDQLGNQYHFTDPNMRDLFYEKRQYRPYENKTRRG</sequence>
<dbReference type="Proteomes" id="UP000434475">
    <property type="component" value="Unassembled WGS sequence"/>
</dbReference>
<evidence type="ECO:0000313" key="1">
    <source>
        <dbReference type="EMBL" id="MSB19956.1"/>
    </source>
</evidence>
<name>A0A6I2R458_FLAPL</name>
<gene>
    <name evidence="1" type="ORF">GKE97_10560</name>
</gene>
<organism evidence="1 2">
    <name type="scientific">Flavonifractor plautii</name>
    <name type="common">Fusobacterium plautii</name>
    <dbReference type="NCBI Taxonomy" id="292800"/>
    <lineage>
        <taxon>Bacteria</taxon>
        <taxon>Bacillati</taxon>
        <taxon>Bacillota</taxon>
        <taxon>Clostridia</taxon>
        <taxon>Eubacteriales</taxon>
        <taxon>Oscillospiraceae</taxon>
        <taxon>Flavonifractor</taxon>
    </lineage>
</organism>
<comment type="caution">
    <text evidence="1">The sequence shown here is derived from an EMBL/GenBank/DDBJ whole genome shotgun (WGS) entry which is preliminary data.</text>
</comment>
<dbReference type="InterPro" id="IPR025855">
    <property type="entry name" value="Replic_Relax"/>
</dbReference>
<proteinExistence type="predicted"/>
<dbReference type="Pfam" id="PF13814">
    <property type="entry name" value="Replic_Relax"/>
    <property type="match status" value="1"/>
</dbReference>
<accession>A0A6I2R458</accession>
<dbReference type="RefSeq" id="WP_108981801.1">
    <property type="nucleotide sequence ID" value="NZ_JAQLWY010000020.1"/>
</dbReference>